<dbReference type="Gene3D" id="1.10.10.60">
    <property type="entry name" value="Homeodomain-like"/>
    <property type="match status" value="1"/>
</dbReference>
<dbReference type="InterPro" id="IPR044822">
    <property type="entry name" value="Myb_DNA-bind_4"/>
</dbReference>
<dbReference type="InterPro" id="IPR001005">
    <property type="entry name" value="SANT/Myb"/>
</dbReference>
<dbReference type="PANTHER" id="PTHR21654:SF107">
    <property type="entry name" value="TRIHELIX TRANSCRIPTION FACTOR PTL-LIKE"/>
    <property type="match status" value="1"/>
</dbReference>
<dbReference type="SMART" id="SM00717">
    <property type="entry name" value="SANT"/>
    <property type="match status" value="1"/>
</dbReference>
<dbReference type="GO" id="GO:0006355">
    <property type="term" value="P:regulation of DNA-templated transcription"/>
    <property type="evidence" value="ECO:0007669"/>
    <property type="project" value="UniProtKB-ARBA"/>
</dbReference>
<comment type="subcellular location">
    <subcellularLocation>
        <location evidence="1">Nucleus</location>
    </subcellularLocation>
</comment>
<dbReference type="CDD" id="cd12203">
    <property type="entry name" value="GT1"/>
    <property type="match status" value="1"/>
</dbReference>
<dbReference type="PROSITE" id="PS50090">
    <property type="entry name" value="MYB_LIKE"/>
    <property type="match status" value="1"/>
</dbReference>
<evidence type="ECO:0000256" key="5">
    <source>
        <dbReference type="ARBA" id="ARBA00023242"/>
    </source>
</evidence>
<evidence type="ECO:0000256" key="2">
    <source>
        <dbReference type="ARBA" id="ARBA00023015"/>
    </source>
</evidence>
<protein>
    <recommendedName>
        <fullName evidence="6">Myb-like domain-containing protein</fullName>
    </recommendedName>
</protein>
<dbReference type="GO" id="GO:0003677">
    <property type="term" value="F:DNA binding"/>
    <property type="evidence" value="ECO:0007669"/>
    <property type="project" value="UniProtKB-KW"/>
</dbReference>
<dbReference type="AlphaFoldDB" id="A0AAN7KBD0"/>
<evidence type="ECO:0000256" key="3">
    <source>
        <dbReference type="ARBA" id="ARBA00023125"/>
    </source>
</evidence>
<comment type="caution">
    <text evidence="7">The sequence shown here is derived from an EMBL/GenBank/DDBJ whole genome shotgun (WGS) entry which is preliminary data.</text>
</comment>
<reference evidence="7 8" key="1">
    <citation type="journal article" date="2023" name="Hortic Res">
        <title>Pangenome of water caltrop reveals structural variations and asymmetric subgenome divergence after allopolyploidization.</title>
        <authorList>
            <person name="Zhang X."/>
            <person name="Chen Y."/>
            <person name="Wang L."/>
            <person name="Yuan Y."/>
            <person name="Fang M."/>
            <person name="Shi L."/>
            <person name="Lu R."/>
            <person name="Comes H.P."/>
            <person name="Ma Y."/>
            <person name="Chen Y."/>
            <person name="Huang G."/>
            <person name="Zhou Y."/>
            <person name="Zheng Z."/>
            <person name="Qiu Y."/>
        </authorList>
    </citation>
    <scope>NUCLEOTIDE SEQUENCE [LARGE SCALE GENOMIC DNA]</scope>
    <source>
        <tissue evidence="7">Roots</tissue>
    </source>
</reference>
<dbReference type="EMBL" id="JAXIOK010000009">
    <property type="protein sequence ID" value="KAK4761744.1"/>
    <property type="molecule type" value="Genomic_DNA"/>
</dbReference>
<name>A0AAN7KBD0_9MYRT</name>
<keyword evidence="8" id="KW-1185">Reference proteome</keyword>
<dbReference type="Pfam" id="PF13837">
    <property type="entry name" value="Myb_DNA-bind_4"/>
    <property type="match status" value="1"/>
</dbReference>
<evidence type="ECO:0000313" key="7">
    <source>
        <dbReference type="EMBL" id="KAK4761744.1"/>
    </source>
</evidence>
<evidence type="ECO:0000259" key="6">
    <source>
        <dbReference type="PROSITE" id="PS50090"/>
    </source>
</evidence>
<dbReference type="PANTHER" id="PTHR21654">
    <property type="entry name" value="FI21293P1"/>
    <property type="match status" value="1"/>
</dbReference>
<evidence type="ECO:0000313" key="8">
    <source>
        <dbReference type="Proteomes" id="UP001345219"/>
    </source>
</evidence>
<proteinExistence type="predicted"/>
<dbReference type="FunFam" id="1.10.10.60:FF:000342">
    <property type="entry name" value="trihelix transcription factor PTL-like"/>
    <property type="match status" value="1"/>
</dbReference>
<accession>A0AAN7KBD0</accession>
<gene>
    <name evidence="7" type="ORF">SAY87_029628</name>
</gene>
<keyword evidence="3" id="KW-0238">DNA-binding</keyword>
<dbReference type="GO" id="GO:0005634">
    <property type="term" value="C:nucleus"/>
    <property type="evidence" value="ECO:0007669"/>
    <property type="project" value="UniProtKB-SubCell"/>
</dbReference>
<evidence type="ECO:0000256" key="4">
    <source>
        <dbReference type="ARBA" id="ARBA00023163"/>
    </source>
</evidence>
<feature type="domain" description="Myb-like" evidence="6">
    <location>
        <begin position="122"/>
        <end position="181"/>
    </location>
</feature>
<keyword evidence="5" id="KW-0539">Nucleus</keyword>
<sequence>MEEKKAQRELAFPLRSSSHTLDPLTENPRFFRTLDNLTAMDGDQYGLPDLRQLTSADTHFPTISQPLEQHPFFQYWDLNLGTVVRPPSNHFGPIHHQIVPNNIYTQYVCVDRLMEGGSGGGGRWPRQETLTLLEIRSRLDFKFKEAKHKGPLWEEISRIMLEEYGYHRSGKKCREKFENLYKYYKKTKEGKAGRQDGKNYRFFHQLEAIYGEPSSSSNNTRVREAITYNWQDQNKLGGGIGFSISNSSNELEASSSENPEEYDLSAMAFALKHSMDKEDKMKHINDDDDRVDIDQANKRCRKLWWKEKVKGFVDSQMSKLMERQEAWVDNVLKKIEQREEERAWREIEWRKQEMARLDREHKIWAEQRARIKARDAALLENLKRFGGNQHEQLINVNLSLSKAQLLLQERGHYHTQLENNTEETRGILK</sequence>
<organism evidence="7 8">
    <name type="scientific">Trapa incisa</name>
    <dbReference type="NCBI Taxonomy" id="236973"/>
    <lineage>
        <taxon>Eukaryota</taxon>
        <taxon>Viridiplantae</taxon>
        <taxon>Streptophyta</taxon>
        <taxon>Embryophyta</taxon>
        <taxon>Tracheophyta</taxon>
        <taxon>Spermatophyta</taxon>
        <taxon>Magnoliopsida</taxon>
        <taxon>eudicotyledons</taxon>
        <taxon>Gunneridae</taxon>
        <taxon>Pentapetalae</taxon>
        <taxon>rosids</taxon>
        <taxon>malvids</taxon>
        <taxon>Myrtales</taxon>
        <taxon>Lythraceae</taxon>
        <taxon>Trapa</taxon>
    </lineage>
</organism>
<keyword evidence="2" id="KW-0805">Transcription regulation</keyword>
<dbReference type="Proteomes" id="UP001345219">
    <property type="component" value="Chromosome 23"/>
</dbReference>
<evidence type="ECO:0000256" key="1">
    <source>
        <dbReference type="ARBA" id="ARBA00004123"/>
    </source>
</evidence>
<keyword evidence="4" id="KW-0804">Transcription</keyword>